<evidence type="ECO:0000313" key="3">
    <source>
        <dbReference type="Proteomes" id="UP001335648"/>
    </source>
</evidence>
<name>A0AAN8C8J7_9TELE</name>
<gene>
    <name evidence="2" type="ORF">CesoFtcFv8_010665</name>
</gene>
<accession>A0AAN8C8J7</accession>
<dbReference type="AlphaFoldDB" id="A0AAN8C8J7"/>
<feature type="region of interest" description="Disordered" evidence="1">
    <location>
        <begin position="1"/>
        <end position="20"/>
    </location>
</feature>
<reference evidence="2 3" key="1">
    <citation type="journal article" date="2023" name="Mol. Biol. Evol.">
        <title>Genomics of Secondarily Temperate Adaptation in the Only Non-Antarctic Icefish.</title>
        <authorList>
            <person name="Rivera-Colon A.G."/>
            <person name="Rayamajhi N."/>
            <person name="Minhas B.F."/>
            <person name="Madrigal G."/>
            <person name="Bilyk K.T."/>
            <person name="Yoon V."/>
            <person name="Hune M."/>
            <person name="Gregory S."/>
            <person name="Cheng C.H.C."/>
            <person name="Catchen J.M."/>
        </authorList>
    </citation>
    <scope>NUCLEOTIDE SEQUENCE [LARGE SCALE GENOMIC DNA]</scope>
    <source>
        <strain evidence="2">JC2023a</strain>
    </source>
</reference>
<dbReference type="EMBL" id="JAULUE010002053">
    <property type="protein sequence ID" value="KAK5897618.1"/>
    <property type="molecule type" value="Genomic_DNA"/>
</dbReference>
<dbReference type="Proteomes" id="UP001335648">
    <property type="component" value="Unassembled WGS sequence"/>
</dbReference>
<proteinExistence type="predicted"/>
<comment type="caution">
    <text evidence="2">The sequence shown here is derived from an EMBL/GenBank/DDBJ whole genome shotgun (WGS) entry which is preliminary data.</text>
</comment>
<sequence length="81" mass="8826">MQTLKEESVRASCPPDSATRGKHELPAQCVLLFHGGTAAAGQERPEAQTSFMGLKGEPSPVHMRLVSYGDFVFYQTTSGWI</sequence>
<evidence type="ECO:0000313" key="2">
    <source>
        <dbReference type="EMBL" id="KAK5897618.1"/>
    </source>
</evidence>
<organism evidence="2 3">
    <name type="scientific">Champsocephalus esox</name>
    <name type="common">pike icefish</name>
    <dbReference type="NCBI Taxonomy" id="159716"/>
    <lineage>
        <taxon>Eukaryota</taxon>
        <taxon>Metazoa</taxon>
        <taxon>Chordata</taxon>
        <taxon>Craniata</taxon>
        <taxon>Vertebrata</taxon>
        <taxon>Euteleostomi</taxon>
        <taxon>Actinopterygii</taxon>
        <taxon>Neopterygii</taxon>
        <taxon>Teleostei</taxon>
        <taxon>Neoteleostei</taxon>
        <taxon>Acanthomorphata</taxon>
        <taxon>Eupercaria</taxon>
        <taxon>Perciformes</taxon>
        <taxon>Notothenioidei</taxon>
        <taxon>Channichthyidae</taxon>
        <taxon>Champsocephalus</taxon>
    </lineage>
</organism>
<keyword evidence="3" id="KW-1185">Reference proteome</keyword>
<protein>
    <submittedName>
        <fullName evidence="2">Uncharacterized protein</fullName>
    </submittedName>
</protein>
<evidence type="ECO:0000256" key="1">
    <source>
        <dbReference type="SAM" id="MobiDB-lite"/>
    </source>
</evidence>